<dbReference type="InterPro" id="IPR036272">
    <property type="entry name" value="Methuselah_N_sf"/>
</dbReference>
<evidence type="ECO:0000256" key="3">
    <source>
        <dbReference type="ARBA" id="ARBA00022692"/>
    </source>
</evidence>
<evidence type="ECO:0000313" key="10">
    <source>
        <dbReference type="EMBL" id="CAL1672333.1"/>
    </source>
</evidence>
<feature type="chain" id="PRO_5043517028" evidence="9">
    <location>
        <begin position="22"/>
        <end position="172"/>
    </location>
</feature>
<keyword evidence="8" id="KW-0807">Transducer</keyword>
<keyword evidence="7" id="KW-0675">Receptor</keyword>
<dbReference type="InterPro" id="IPR023311">
    <property type="entry name" value="Methusela_ecto_dom_2"/>
</dbReference>
<keyword evidence="4 9" id="KW-0732">Signal</keyword>
<comment type="similarity">
    <text evidence="2">Belongs to the G-protein coupled receptor 2 family. Mth subfamily.</text>
</comment>
<evidence type="ECO:0000256" key="8">
    <source>
        <dbReference type="ARBA" id="ARBA00023224"/>
    </source>
</evidence>
<dbReference type="Proteomes" id="UP001497644">
    <property type="component" value="Unassembled WGS sequence"/>
</dbReference>
<keyword evidence="5" id="KW-0472">Membrane</keyword>
<keyword evidence="11" id="KW-1185">Reference proteome</keyword>
<keyword evidence="3" id="KW-0812">Transmembrane</keyword>
<evidence type="ECO:0000256" key="4">
    <source>
        <dbReference type="ARBA" id="ARBA00022729"/>
    </source>
</evidence>
<evidence type="ECO:0000256" key="1">
    <source>
        <dbReference type="ARBA" id="ARBA00004127"/>
    </source>
</evidence>
<accession>A0AAV2MYG2</accession>
<protein>
    <submittedName>
        <fullName evidence="10">Uncharacterized protein</fullName>
    </submittedName>
</protein>
<name>A0AAV2MYG2_9HYME</name>
<sequence>MHFIRICVLFVYLSAAPIVYASDMSPTIHAIPLQNDTLVPEEYRKLPSVAKCCPVNQVFVKKKGCLLSNDSSMMYFSPLFSEYTRTGVFTPREEFGEFVALVGIPCNERYMLLPERSDEDTYYLLLNGSIFAPNIGANHTPMMLMPGKDYCMEVVPRIPWGPRVFVCYPEGM</sequence>
<dbReference type="AlphaFoldDB" id="A0AAV2MYG2"/>
<evidence type="ECO:0000313" key="11">
    <source>
        <dbReference type="Proteomes" id="UP001497644"/>
    </source>
</evidence>
<dbReference type="Gene3D" id="2.170.180.11">
    <property type="entry name" value="Methuselah ectodomain, domain 2"/>
    <property type="match status" value="1"/>
</dbReference>
<comment type="subcellular location">
    <subcellularLocation>
        <location evidence="1">Endomembrane system</location>
        <topology evidence="1">Multi-pass membrane protein</topology>
    </subcellularLocation>
</comment>
<comment type="caution">
    <text evidence="10">The sequence shown here is derived from an EMBL/GenBank/DDBJ whole genome shotgun (WGS) entry which is preliminary data.</text>
</comment>
<evidence type="ECO:0000256" key="7">
    <source>
        <dbReference type="ARBA" id="ARBA00023170"/>
    </source>
</evidence>
<dbReference type="SUPFAM" id="SSF63877">
    <property type="entry name" value="Methuselah ectodomain"/>
    <property type="match status" value="1"/>
</dbReference>
<proteinExistence type="inferred from homology"/>
<dbReference type="EMBL" id="CAXIPU020000494">
    <property type="protein sequence ID" value="CAL1672333.1"/>
    <property type="molecule type" value="Genomic_DNA"/>
</dbReference>
<evidence type="ECO:0000256" key="6">
    <source>
        <dbReference type="ARBA" id="ARBA00023040"/>
    </source>
</evidence>
<keyword evidence="6" id="KW-0297">G-protein coupled receptor</keyword>
<gene>
    <name evidence="10" type="ORF">LPLAT_LOCUS7002</name>
</gene>
<evidence type="ECO:0000256" key="5">
    <source>
        <dbReference type="ARBA" id="ARBA00022989"/>
    </source>
</evidence>
<dbReference type="GO" id="GO:0004930">
    <property type="term" value="F:G protein-coupled receptor activity"/>
    <property type="evidence" value="ECO:0007669"/>
    <property type="project" value="UniProtKB-KW"/>
</dbReference>
<evidence type="ECO:0000256" key="2">
    <source>
        <dbReference type="ARBA" id="ARBA00008979"/>
    </source>
</evidence>
<reference evidence="10" key="1">
    <citation type="submission" date="2024-04" db="EMBL/GenBank/DDBJ databases">
        <authorList>
            <consortium name="Molecular Ecology Group"/>
        </authorList>
    </citation>
    <scope>NUCLEOTIDE SEQUENCE</scope>
</reference>
<keyword evidence="5" id="KW-1133">Transmembrane helix</keyword>
<feature type="signal peptide" evidence="9">
    <location>
        <begin position="1"/>
        <end position="21"/>
    </location>
</feature>
<evidence type="ECO:0000256" key="9">
    <source>
        <dbReference type="SAM" id="SignalP"/>
    </source>
</evidence>
<dbReference type="GO" id="GO:0012505">
    <property type="term" value="C:endomembrane system"/>
    <property type="evidence" value="ECO:0007669"/>
    <property type="project" value="UniProtKB-SubCell"/>
</dbReference>
<organism evidence="10 11">
    <name type="scientific">Lasius platythorax</name>
    <dbReference type="NCBI Taxonomy" id="488582"/>
    <lineage>
        <taxon>Eukaryota</taxon>
        <taxon>Metazoa</taxon>
        <taxon>Ecdysozoa</taxon>
        <taxon>Arthropoda</taxon>
        <taxon>Hexapoda</taxon>
        <taxon>Insecta</taxon>
        <taxon>Pterygota</taxon>
        <taxon>Neoptera</taxon>
        <taxon>Endopterygota</taxon>
        <taxon>Hymenoptera</taxon>
        <taxon>Apocrita</taxon>
        <taxon>Aculeata</taxon>
        <taxon>Formicoidea</taxon>
        <taxon>Formicidae</taxon>
        <taxon>Formicinae</taxon>
        <taxon>Lasius</taxon>
        <taxon>Lasius</taxon>
    </lineage>
</organism>